<reference evidence="2" key="1">
    <citation type="submission" date="2021-10" db="EMBL/GenBank/DDBJ databases">
        <title>Loktanella gaetbuli sp. nov., isolated from a tidal flat.</title>
        <authorList>
            <person name="Park S."/>
            <person name="Yoon J.-H."/>
        </authorList>
    </citation>
    <scope>NUCLEOTIDE SEQUENCE</scope>
    <source>
        <strain evidence="2">TSTF-M6</strain>
    </source>
</reference>
<evidence type="ECO:0000313" key="2">
    <source>
        <dbReference type="EMBL" id="MCB5200525.1"/>
    </source>
</evidence>
<proteinExistence type="predicted"/>
<name>A0ABS8BXU5_9RHOB</name>
<dbReference type="EMBL" id="JAJATZ010000009">
    <property type="protein sequence ID" value="MCB5200525.1"/>
    <property type="molecule type" value="Genomic_DNA"/>
</dbReference>
<dbReference type="Proteomes" id="UP001138961">
    <property type="component" value="Unassembled WGS sequence"/>
</dbReference>
<evidence type="ECO:0000256" key="1">
    <source>
        <dbReference type="SAM" id="MobiDB-lite"/>
    </source>
</evidence>
<keyword evidence="3" id="KW-1185">Reference proteome</keyword>
<feature type="region of interest" description="Disordered" evidence="1">
    <location>
        <begin position="1"/>
        <end position="22"/>
    </location>
</feature>
<evidence type="ECO:0000313" key="3">
    <source>
        <dbReference type="Proteomes" id="UP001138961"/>
    </source>
</evidence>
<organism evidence="2 3">
    <name type="scientific">Loktanella gaetbuli</name>
    <dbReference type="NCBI Taxonomy" id="2881335"/>
    <lineage>
        <taxon>Bacteria</taxon>
        <taxon>Pseudomonadati</taxon>
        <taxon>Pseudomonadota</taxon>
        <taxon>Alphaproteobacteria</taxon>
        <taxon>Rhodobacterales</taxon>
        <taxon>Roseobacteraceae</taxon>
        <taxon>Loktanella</taxon>
    </lineage>
</organism>
<dbReference type="RefSeq" id="WP_226749044.1">
    <property type="nucleotide sequence ID" value="NZ_JAJATZ010000009.1"/>
</dbReference>
<sequence length="86" mass="9627">MSNAPTSTTANGPDRANARADRRRALRQDNVIDAVRIERALETVALLLEENERYLPIFLRLESELEAARRSANALARAKAIARKAR</sequence>
<accession>A0ABS8BXU5</accession>
<gene>
    <name evidence="2" type="ORF">LGQ03_14885</name>
</gene>
<protein>
    <submittedName>
        <fullName evidence="2">Uncharacterized protein</fullName>
    </submittedName>
</protein>
<comment type="caution">
    <text evidence="2">The sequence shown here is derived from an EMBL/GenBank/DDBJ whole genome shotgun (WGS) entry which is preliminary data.</text>
</comment>